<reference evidence="6 7" key="1">
    <citation type="submission" date="2019-02" db="EMBL/GenBank/DDBJ databases">
        <title>Deep-cultivation of Planctomycetes and their phenomic and genomic characterization uncovers novel biology.</title>
        <authorList>
            <person name="Wiegand S."/>
            <person name="Jogler M."/>
            <person name="Boedeker C."/>
            <person name="Pinto D."/>
            <person name="Vollmers J."/>
            <person name="Rivas-Marin E."/>
            <person name="Kohn T."/>
            <person name="Peeters S.H."/>
            <person name="Heuer A."/>
            <person name="Rast P."/>
            <person name="Oberbeckmann S."/>
            <person name="Bunk B."/>
            <person name="Jeske O."/>
            <person name="Meyerdierks A."/>
            <person name="Storesund J.E."/>
            <person name="Kallscheuer N."/>
            <person name="Luecker S."/>
            <person name="Lage O.M."/>
            <person name="Pohl T."/>
            <person name="Merkel B.J."/>
            <person name="Hornburger P."/>
            <person name="Mueller R.-W."/>
            <person name="Bruemmer F."/>
            <person name="Labrenz M."/>
            <person name="Spormann A.M."/>
            <person name="Op Den Camp H."/>
            <person name="Overmann J."/>
            <person name="Amann R."/>
            <person name="Jetten M.S.M."/>
            <person name="Mascher T."/>
            <person name="Medema M.H."/>
            <person name="Devos D.P."/>
            <person name="Kaster A.-K."/>
            <person name="Ovreas L."/>
            <person name="Rohde M."/>
            <person name="Galperin M.Y."/>
            <person name="Jogler C."/>
        </authorList>
    </citation>
    <scope>NUCLEOTIDE SEQUENCE [LARGE SCALE GENOMIC DNA]</scope>
    <source>
        <strain evidence="6 7">Pla108</strain>
    </source>
</reference>
<dbReference type="InterPro" id="IPR013325">
    <property type="entry name" value="RNA_pol_sigma_r2"/>
</dbReference>
<evidence type="ECO:0000256" key="1">
    <source>
        <dbReference type="ARBA" id="ARBA00010641"/>
    </source>
</evidence>
<organism evidence="6 7">
    <name type="scientific">Botrimarina colliarenosi</name>
    <dbReference type="NCBI Taxonomy" id="2528001"/>
    <lineage>
        <taxon>Bacteria</taxon>
        <taxon>Pseudomonadati</taxon>
        <taxon>Planctomycetota</taxon>
        <taxon>Planctomycetia</taxon>
        <taxon>Pirellulales</taxon>
        <taxon>Lacipirellulaceae</taxon>
        <taxon>Botrimarina</taxon>
    </lineage>
</organism>
<evidence type="ECO:0000259" key="5">
    <source>
        <dbReference type="Pfam" id="PF04542"/>
    </source>
</evidence>
<dbReference type="OrthoDB" id="6383365at2"/>
<dbReference type="InterPro" id="IPR007627">
    <property type="entry name" value="RNA_pol_sigma70_r2"/>
</dbReference>
<keyword evidence="3" id="KW-0731">Sigma factor</keyword>
<gene>
    <name evidence="6" type="ORF">Pla108_38350</name>
</gene>
<dbReference type="InterPro" id="IPR039425">
    <property type="entry name" value="RNA_pol_sigma-70-like"/>
</dbReference>
<accession>A0A5C6A702</accession>
<comment type="caution">
    <text evidence="6">The sequence shown here is derived from an EMBL/GenBank/DDBJ whole genome shotgun (WGS) entry which is preliminary data.</text>
</comment>
<dbReference type="NCBIfam" id="TIGR02937">
    <property type="entry name" value="sigma70-ECF"/>
    <property type="match status" value="1"/>
</dbReference>
<dbReference type="InterPro" id="IPR036388">
    <property type="entry name" value="WH-like_DNA-bd_sf"/>
</dbReference>
<evidence type="ECO:0000313" key="7">
    <source>
        <dbReference type="Proteomes" id="UP000317421"/>
    </source>
</evidence>
<dbReference type="PANTHER" id="PTHR43133">
    <property type="entry name" value="RNA POLYMERASE ECF-TYPE SIGMA FACTO"/>
    <property type="match status" value="1"/>
</dbReference>
<dbReference type="InterPro" id="IPR013324">
    <property type="entry name" value="RNA_pol_sigma_r3/r4-like"/>
</dbReference>
<dbReference type="InterPro" id="IPR014284">
    <property type="entry name" value="RNA_pol_sigma-70_dom"/>
</dbReference>
<dbReference type="PANTHER" id="PTHR43133:SF51">
    <property type="entry name" value="RNA POLYMERASE SIGMA FACTOR"/>
    <property type="match status" value="1"/>
</dbReference>
<dbReference type="GO" id="GO:0016987">
    <property type="term" value="F:sigma factor activity"/>
    <property type="evidence" value="ECO:0007669"/>
    <property type="project" value="UniProtKB-KW"/>
</dbReference>
<dbReference type="Gene3D" id="1.10.1740.10">
    <property type="match status" value="1"/>
</dbReference>
<comment type="similarity">
    <text evidence="1">Belongs to the sigma-70 factor family. ECF subfamily.</text>
</comment>
<keyword evidence="7" id="KW-1185">Reference proteome</keyword>
<protein>
    <submittedName>
        <fullName evidence="6">RNA polymerase sigma factor</fullName>
    </submittedName>
</protein>
<name>A0A5C6A702_9BACT</name>
<keyword evidence="2" id="KW-0805">Transcription regulation</keyword>
<dbReference type="Pfam" id="PF04542">
    <property type="entry name" value="Sigma70_r2"/>
    <property type="match status" value="1"/>
</dbReference>
<dbReference type="SUPFAM" id="SSF88946">
    <property type="entry name" value="Sigma2 domain of RNA polymerase sigma factors"/>
    <property type="match status" value="1"/>
</dbReference>
<dbReference type="AlphaFoldDB" id="A0A5C6A702"/>
<keyword evidence="4" id="KW-0804">Transcription</keyword>
<dbReference type="EMBL" id="SJPR01000007">
    <property type="protein sequence ID" value="TWT94123.1"/>
    <property type="molecule type" value="Genomic_DNA"/>
</dbReference>
<dbReference type="InterPro" id="IPR014331">
    <property type="entry name" value="RNA_pol_sigma70_ECF_RHOBA"/>
</dbReference>
<feature type="domain" description="RNA polymerase sigma-70 region 2" evidence="5">
    <location>
        <begin position="12"/>
        <end position="78"/>
    </location>
</feature>
<dbReference type="GO" id="GO:0006352">
    <property type="term" value="P:DNA-templated transcription initiation"/>
    <property type="evidence" value="ECO:0007669"/>
    <property type="project" value="InterPro"/>
</dbReference>
<dbReference type="Proteomes" id="UP000317421">
    <property type="component" value="Unassembled WGS sequence"/>
</dbReference>
<dbReference type="Gene3D" id="1.10.10.10">
    <property type="entry name" value="Winged helix-like DNA-binding domain superfamily/Winged helix DNA-binding domain"/>
    <property type="match status" value="1"/>
</dbReference>
<dbReference type="NCBIfam" id="TIGR02989">
    <property type="entry name" value="Sig-70_gvs1"/>
    <property type="match status" value="1"/>
</dbReference>
<evidence type="ECO:0000256" key="2">
    <source>
        <dbReference type="ARBA" id="ARBA00023015"/>
    </source>
</evidence>
<evidence type="ECO:0000313" key="6">
    <source>
        <dbReference type="EMBL" id="TWT94123.1"/>
    </source>
</evidence>
<sequence length="173" mass="20154">MDDTRHDEFLRLYSQHSRRLFDFISMLVFCTSDADDIFQNVCVVLWKKFDSYDPDGSFYAWACKIAYLEVLHARRKSKKLRIFSEEVLLGFADDMVARADDLDARQHALEHCLAKLRPNDKELVRERYHLRKLPKEIAAAQGASVHSIYRALVRVHDALRGCVESTLAKERHA</sequence>
<dbReference type="SUPFAM" id="SSF88659">
    <property type="entry name" value="Sigma3 and sigma4 domains of RNA polymerase sigma factors"/>
    <property type="match status" value="1"/>
</dbReference>
<evidence type="ECO:0000256" key="4">
    <source>
        <dbReference type="ARBA" id="ARBA00023163"/>
    </source>
</evidence>
<dbReference type="RefSeq" id="WP_146446511.1">
    <property type="nucleotide sequence ID" value="NZ_SJPR01000007.1"/>
</dbReference>
<proteinExistence type="inferred from homology"/>
<evidence type="ECO:0000256" key="3">
    <source>
        <dbReference type="ARBA" id="ARBA00023082"/>
    </source>
</evidence>